<dbReference type="HOGENOM" id="CLU_2380986_0_0_0"/>
<accession>E1ICM0</accession>
<keyword evidence="1" id="KW-1133">Transmembrane helix</keyword>
<dbReference type="EMBL" id="ADVR01000029">
    <property type="protein sequence ID" value="EFO81040.1"/>
    <property type="molecule type" value="Genomic_DNA"/>
</dbReference>
<name>E1ICM0_9CHLR</name>
<keyword evidence="1" id="KW-0472">Membrane</keyword>
<dbReference type="Proteomes" id="UP000054010">
    <property type="component" value="Unassembled WGS sequence"/>
</dbReference>
<dbReference type="AlphaFoldDB" id="E1ICM0"/>
<feature type="transmembrane region" description="Helical" evidence="1">
    <location>
        <begin position="20"/>
        <end position="42"/>
    </location>
</feature>
<evidence type="ECO:0000256" key="1">
    <source>
        <dbReference type="SAM" id="Phobius"/>
    </source>
</evidence>
<evidence type="ECO:0000313" key="3">
    <source>
        <dbReference type="Proteomes" id="UP000054010"/>
    </source>
</evidence>
<dbReference type="STRING" id="765420.OSCT_1071"/>
<sequence>MVQEQRISSRDQIYLTSTSFEVYMATGLVFLFGFTASFFFSIRVDFEWLIWPGSFVSVVLAYITLKVLERREYVRKLAEIRANPLPDEEIDRSDD</sequence>
<gene>
    <name evidence="2" type="ORF">OSCT_1071</name>
</gene>
<proteinExistence type="predicted"/>
<dbReference type="OrthoDB" id="164162at2"/>
<protein>
    <submittedName>
        <fullName evidence="2">Uncharacterized protein</fullName>
    </submittedName>
</protein>
<reference evidence="2 3" key="1">
    <citation type="journal article" date="2011" name="J. Bacteriol.">
        <title>Draft genome sequence of the anoxygenic filamentous phototrophic bacterium Oscillochloris trichoides subsp. DG-6.</title>
        <authorList>
            <person name="Kuznetsov B.B."/>
            <person name="Ivanovsky R.N."/>
            <person name="Keppen O.I."/>
            <person name="Sukhacheva M.V."/>
            <person name="Bumazhkin B.K."/>
            <person name="Patutina E.O."/>
            <person name="Beletsky A.V."/>
            <person name="Mardanov A.V."/>
            <person name="Baslerov R.V."/>
            <person name="Panteleeva A.N."/>
            <person name="Kolganova T.V."/>
            <person name="Ravin N.V."/>
            <person name="Skryabin K.G."/>
        </authorList>
    </citation>
    <scope>NUCLEOTIDE SEQUENCE [LARGE SCALE GENOMIC DNA]</scope>
    <source>
        <strain evidence="2 3">DG-6</strain>
    </source>
</reference>
<evidence type="ECO:0000313" key="2">
    <source>
        <dbReference type="EMBL" id="EFO81040.1"/>
    </source>
</evidence>
<keyword evidence="1" id="KW-0812">Transmembrane</keyword>
<organism evidence="2 3">
    <name type="scientific">Oscillochloris trichoides DG-6</name>
    <dbReference type="NCBI Taxonomy" id="765420"/>
    <lineage>
        <taxon>Bacteria</taxon>
        <taxon>Bacillati</taxon>
        <taxon>Chloroflexota</taxon>
        <taxon>Chloroflexia</taxon>
        <taxon>Chloroflexales</taxon>
        <taxon>Chloroflexineae</taxon>
        <taxon>Oscillochloridaceae</taxon>
        <taxon>Oscillochloris</taxon>
    </lineage>
</organism>
<keyword evidence="3" id="KW-1185">Reference proteome</keyword>
<feature type="transmembrane region" description="Helical" evidence="1">
    <location>
        <begin position="48"/>
        <end position="68"/>
    </location>
</feature>
<comment type="caution">
    <text evidence="2">The sequence shown here is derived from an EMBL/GenBank/DDBJ whole genome shotgun (WGS) entry which is preliminary data.</text>
</comment>